<comment type="caution">
    <text evidence="2">The sequence shown here is derived from an EMBL/GenBank/DDBJ whole genome shotgun (WGS) entry which is preliminary data.</text>
</comment>
<organism evidence="2">
    <name type="scientific">marine sediment metagenome</name>
    <dbReference type="NCBI Taxonomy" id="412755"/>
    <lineage>
        <taxon>unclassified sequences</taxon>
        <taxon>metagenomes</taxon>
        <taxon>ecological metagenomes</taxon>
    </lineage>
</organism>
<dbReference type="EMBL" id="LAZR01023792">
    <property type="protein sequence ID" value="KKL77292.1"/>
    <property type="molecule type" value="Genomic_DNA"/>
</dbReference>
<accession>A0A0F9HQA2</accession>
<keyword evidence="1" id="KW-0812">Transmembrane</keyword>
<dbReference type="AlphaFoldDB" id="A0A0F9HQA2"/>
<proteinExistence type="predicted"/>
<reference evidence="2" key="1">
    <citation type="journal article" date="2015" name="Nature">
        <title>Complex archaea that bridge the gap between prokaryotes and eukaryotes.</title>
        <authorList>
            <person name="Spang A."/>
            <person name="Saw J.H."/>
            <person name="Jorgensen S.L."/>
            <person name="Zaremba-Niedzwiedzka K."/>
            <person name="Martijn J."/>
            <person name="Lind A.E."/>
            <person name="van Eijk R."/>
            <person name="Schleper C."/>
            <person name="Guy L."/>
            <person name="Ettema T.J."/>
        </authorList>
    </citation>
    <scope>NUCLEOTIDE SEQUENCE</scope>
</reference>
<keyword evidence="1" id="KW-0472">Membrane</keyword>
<sequence>MTWDELVLTLLVLGLLVAGLTLLRRWWRADHNNRFRLTLSPPTLARRSEMAHMQIRLGPPQRMTVKPPPIMVNGRRLIQGRPLVIPPLHSPLWFANGWRKAAGKNEFTGHYSVAGRRWRGLIKDGNGRAYTAFIWNPPMAQIERNTIHSVCFSSSLRDDSITDTKACYRVHYEVNPGSLDHAIVSIELVLAEALNVTV</sequence>
<evidence type="ECO:0000313" key="2">
    <source>
        <dbReference type="EMBL" id="KKL77292.1"/>
    </source>
</evidence>
<gene>
    <name evidence="2" type="ORF">LCGC14_2036340</name>
</gene>
<name>A0A0F9HQA2_9ZZZZ</name>
<evidence type="ECO:0000256" key="1">
    <source>
        <dbReference type="SAM" id="Phobius"/>
    </source>
</evidence>
<protein>
    <submittedName>
        <fullName evidence="2">Uncharacterized protein</fullName>
    </submittedName>
</protein>
<keyword evidence="1" id="KW-1133">Transmembrane helix</keyword>
<feature type="transmembrane region" description="Helical" evidence="1">
    <location>
        <begin position="6"/>
        <end position="27"/>
    </location>
</feature>